<proteinExistence type="predicted"/>
<accession>A0A7J7DHK9</accession>
<evidence type="ECO:0000256" key="1">
    <source>
        <dbReference type="SAM" id="Phobius"/>
    </source>
</evidence>
<dbReference type="EMBL" id="JAAARO010000007">
    <property type="protein sequence ID" value="KAF5745546.1"/>
    <property type="molecule type" value="Genomic_DNA"/>
</dbReference>
<feature type="transmembrane region" description="Helical" evidence="1">
    <location>
        <begin position="79"/>
        <end position="99"/>
    </location>
</feature>
<keyword evidence="1" id="KW-1133">Transmembrane helix</keyword>
<evidence type="ECO:0000313" key="2">
    <source>
        <dbReference type="EMBL" id="KAF5745546.1"/>
    </source>
</evidence>
<keyword evidence="1" id="KW-0812">Transmembrane</keyword>
<organism evidence="2 3">
    <name type="scientific">Tripterygium wilfordii</name>
    <name type="common">Thunder God vine</name>
    <dbReference type="NCBI Taxonomy" id="458696"/>
    <lineage>
        <taxon>Eukaryota</taxon>
        <taxon>Viridiplantae</taxon>
        <taxon>Streptophyta</taxon>
        <taxon>Embryophyta</taxon>
        <taxon>Tracheophyta</taxon>
        <taxon>Spermatophyta</taxon>
        <taxon>Magnoliopsida</taxon>
        <taxon>eudicotyledons</taxon>
        <taxon>Gunneridae</taxon>
        <taxon>Pentapetalae</taxon>
        <taxon>rosids</taxon>
        <taxon>fabids</taxon>
        <taxon>Celastrales</taxon>
        <taxon>Celastraceae</taxon>
        <taxon>Tripterygium</taxon>
    </lineage>
</organism>
<evidence type="ECO:0000313" key="3">
    <source>
        <dbReference type="Proteomes" id="UP000593562"/>
    </source>
</evidence>
<feature type="transmembrane region" description="Helical" evidence="1">
    <location>
        <begin position="20"/>
        <end position="38"/>
    </location>
</feature>
<dbReference type="AlphaFoldDB" id="A0A7J7DHK9"/>
<dbReference type="Proteomes" id="UP000593562">
    <property type="component" value="Unassembled WGS sequence"/>
</dbReference>
<protein>
    <submittedName>
        <fullName evidence="2">Uncharacterized protein</fullName>
    </submittedName>
</protein>
<gene>
    <name evidence="2" type="ORF">HS088_TW07G01138</name>
</gene>
<keyword evidence="1" id="KW-0472">Membrane</keyword>
<keyword evidence="3" id="KW-1185">Reference proteome</keyword>
<reference evidence="2 3" key="1">
    <citation type="journal article" date="2020" name="Nat. Commun.">
        <title>Genome of Tripterygium wilfordii and identification of cytochrome P450 involved in triptolide biosynthesis.</title>
        <authorList>
            <person name="Tu L."/>
            <person name="Su P."/>
            <person name="Zhang Z."/>
            <person name="Gao L."/>
            <person name="Wang J."/>
            <person name="Hu T."/>
            <person name="Zhou J."/>
            <person name="Zhang Y."/>
            <person name="Zhao Y."/>
            <person name="Liu Y."/>
            <person name="Song Y."/>
            <person name="Tong Y."/>
            <person name="Lu Y."/>
            <person name="Yang J."/>
            <person name="Xu C."/>
            <person name="Jia M."/>
            <person name="Peters R.J."/>
            <person name="Huang L."/>
            <person name="Gao W."/>
        </authorList>
    </citation>
    <scope>NUCLEOTIDE SEQUENCE [LARGE SCALE GENOMIC DNA]</scope>
    <source>
        <strain evidence="3">cv. XIE 37</strain>
        <tissue evidence="2">Leaf</tissue>
    </source>
</reference>
<dbReference type="InParanoid" id="A0A7J7DHK9"/>
<sequence>MMLTHELLCLNPNNFFYQYLSKTGIYLFLLELFLFSIWENIDALISRANVNFLVSHLLVVLVIGPFSSNCYYHCFGKTFLGIAVVFTCLWCCIQMLLFFKS</sequence>
<comment type="caution">
    <text evidence="2">The sequence shown here is derived from an EMBL/GenBank/DDBJ whole genome shotgun (WGS) entry which is preliminary data.</text>
</comment>
<feature type="transmembrane region" description="Helical" evidence="1">
    <location>
        <begin position="50"/>
        <end position="67"/>
    </location>
</feature>
<name>A0A7J7DHK9_TRIWF</name>